<sequence length="466" mass="48374">MTETRTESDTMGEMTLPAAALWGAQTQRAVENFPVSGRPLPPAIVHALGSVKLAAARVNRDLGLLDPDIAGAIETAAAAVAAGEHDDQFPIDVFQTGSGTSSNMNANEVIGTLASRALGRRVHPNDHVNLGQSSNDVIPTVLHVAAVLGIEGRLLPALRHLQASLAAKAEEFDSVVKIGRTHLMDAVPIRLGQEFSGYARQIELAIARVEAALPGLRELAIGGTAVGTGLNTHAEFGARVAAELSALSGTGFVEAANHFEAQGARDAYVFAAGALTTLAASLMKIANDIRLLASGPQAGLGELVLPAIQPGSSIMPGKVNPVISESVIQVGAQVTGNCQAIAIGGQWGQLDLNVMLPMMARNMIESIDLLANASRLFVDKCLAGTVANVERAEGYVERSIAMATALNPHIGYEAAAAIAKKSYATGRTVREIAYEETGLSREQVDEILHPHKQTIPGTGAGQAAGG</sequence>
<feature type="domain" description="Fumarase C C-terminal" evidence="7">
    <location>
        <begin position="403"/>
        <end position="452"/>
    </location>
</feature>
<dbReference type="NCBIfam" id="NF008909">
    <property type="entry name" value="PRK12273.1"/>
    <property type="match status" value="1"/>
</dbReference>
<comment type="subunit">
    <text evidence="5">Homotetramer.</text>
</comment>
<feature type="binding site" evidence="5">
    <location>
        <begin position="133"/>
        <end position="135"/>
    </location>
    <ligand>
        <name>substrate</name>
    </ligand>
</feature>
<dbReference type="PANTHER" id="PTHR11444">
    <property type="entry name" value="ASPARTATEAMMONIA/ARGININOSUCCINATE/ADENYLOSUCCINATE LYASE"/>
    <property type="match status" value="1"/>
</dbReference>
<dbReference type="UniPathway" id="UPA00223">
    <property type="reaction ID" value="UER01007"/>
</dbReference>
<proteinExistence type="inferred from homology"/>
<dbReference type="EMBL" id="CADCWF010000256">
    <property type="protein sequence ID" value="CAA9571476.1"/>
    <property type="molecule type" value="Genomic_DNA"/>
</dbReference>
<dbReference type="PANTHER" id="PTHR11444:SF22">
    <property type="entry name" value="FUMARATE HYDRATASE CLASS II"/>
    <property type="match status" value="1"/>
</dbReference>
<dbReference type="GO" id="GO:0004333">
    <property type="term" value="F:fumarate hydratase activity"/>
    <property type="evidence" value="ECO:0007669"/>
    <property type="project" value="UniProtKB-UniRule"/>
</dbReference>
<evidence type="ECO:0000313" key="8">
    <source>
        <dbReference type="EMBL" id="CAA9571476.1"/>
    </source>
</evidence>
<dbReference type="InterPro" id="IPR005677">
    <property type="entry name" value="Fum_hydII"/>
</dbReference>
<organism evidence="8">
    <name type="scientific">uncultured Thermomicrobiales bacterium</name>
    <dbReference type="NCBI Taxonomy" id="1645740"/>
    <lineage>
        <taxon>Bacteria</taxon>
        <taxon>Pseudomonadati</taxon>
        <taxon>Thermomicrobiota</taxon>
        <taxon>Thermomicrobia</taxon>
        <taxon>Thermomicrobiales</taxon>
        <taxon>environmental samples</taxon>
    </lineage>
</organism>
<feature type="binding site" description="in site B" evidence="5">
    <location>
        <begin position="123"/>
        <end position="126"/>
    </location>
    <ligand>
        <name>substrate</name>
    </ligand>
</feature>
<comment type="similarity">
    <text evidence="1 5">Belongs to the class-II fumarase/aspartase family. Fumarase subfamily.</text>
</comment>
<feature type="site" description="Important for catalytic activity" evidence="5">
    <location>
        <position position="325"/>
    </location>
</feature>
<dbReference type="GO" id="GO:0005737">
    <property type="term" value="C:cytoplasm"/>
    <property type="evidence" value="ECO:0007669"/>
    <property type="project" value="UniProtKB-SubCell"/>
</dbReference>
<dbReference type="InterPro" id="IPR008948">
    <property type="entry name" value="L-Aspartase-like"/>
</dbReference>
<evidence type="ECO:0000256" key="2">
    <source>
        <dbReference type="ARBA" id="ARBA00022490"/>
    </source>
</evidence>
<dbReference type="CDD" id="cd01362">
    <property type="entry name" value="Fumarase_classII"/>
    <property type="match status" value="1"/>
</dbReference>
<feature type="domain" description="Fumarate lyase N-terminal" evidence="6">
    <location>
        <begin position="12"/>
        <end position="336"/>
    </location>
</feature>
<dbReference type="Pfam" id="PF10415">
    <property type="entry name" value="FumaraseC_C"/>
    <property type="match status" value="1"/>
</dbReference>
<protein>
    <recommendedName>
        <fullName evidence="5">Fumarate hydratase class II</fullName>
        <shortName evidence="5">Fumarase C</shortName>
        <ecNumber evidence="5">4.2.1.2</ecNumber>
    </recommendedName>
    <alternativeName>
        <fullName evidence="5">Aerobic fumarase</fullName>
    </alternativeName>
    <alternativeName>
        <fullName evidence="5">Iron-independent fumarase</fullName>
    </alternativeName>
</protein>
<dbReference type="Pfam" id="PF00206">
    <property type="entry name" value="Lyase_1"/>
    <property type="match status" value="1"/>
</dbReference>
<keyword evidence="2 5" id="KW-0963">Cytoplasm</keyword>
<dbReference type="Gene3D" id="1.20.200.10">
    <property type="entry name" value="Fumarase/aspartase (Central domain)"/>
    <property type="match status" value="1"/>
</dbReference>
<reference evidence="8" key="1">
    <citation type="submission" date="2020-02" db="EMBL/GenBank/DDBJ databases">
        <authorList>
            <person name="Meier V. D."/>
        </authorList>
    </citation>
    <scope>NUCLEOTIDE SEQUENCE</scope>
    <source>
        <strain evidence="8">AVDCRST_MAG59</strain>
    </source>
</reference>
<dbReference type="InterPro" id="IPR000362">
    <property type="entry name" value="Fumarate_lyase_fam"/>
</dbReference>
<evidence type="ECO:0000256" key="3">
    <source>
        <dbReference type="ARBA" id="ARBA00022532"/>
    </source>
</evidence>
<dbReference type="InterPro" id="IPR024083">
    <property type="entry name" value="Fumarase/histidase_N"/>
</dbReference>
<feature type="binding site" evidence="5">
    <location>
        <position position="313"/>
    </location>
    <ligand>
        <name>substrate</name>
    </ligand>
</feature>
<dbReference type="FunFam" id="1.10.40.30:FF:000002">
    <property type="entry name" value="Fumarate hydratase class II"/>
    <property type="match status" value="1"/>
</dbReference>
<comment type="subcellular location">
    <subcellularLocation>
        <location evidence="5">Cytoplasm</location>
    </subcellularLocation>
</comment>
<feature type="binding site" evidence="5">
    <location>
        <begin position="98"/>
        <end position="100"/>
    </location>
    <ligand>
        <name>substrate</name>
    </ligand>
</feature>
<dbReference type="FunFam" id="1.10.275.10:FF:000001">
    <property type="entry name" value="Fumarate hydratase, mitochondrial"/>
    <property type="match status" value="1"/>
</dbReference>
<gene>
    <name evidence="5" type="primary">fumC</name>
    <name evidence="8" type="ORF">AVDCRST_MAG59-3554</name>
</gene>
<name>A0A6J4VBC5_9BACT</name>
<feature type="active site" evidence="5">
    <location>
        <position position="312"/>
    </location>
</feature>
<evidence type="ECO:0000259" key="7">
    <source>
        <dbReference type="Pfam" id="PF10415"/>
    </source>
</evidence>
<feature type="binding site" evidence="5">
    <location>
        <begin position="318"/>
        <end position="320"/>
    </location>
    <ligand>
        <name>substrate</name>
    </ligand>
</feature>
<evidence type="ECO:0000256" key="5">
    <source>
        <dbReference type="HAMAP-Rule" id="MF_00743"/>
    </source>
</evidence>
<dbReference type="Gene3D" id="1.10.275.10">
    <property type="entry name" value="Fumarase/aspartase (N-terminal domain)"/>
    <property type="match status" value="1"/>
</dbReference>
<dbReference type="SUPFAM" id="SSF48557">
    <property type="entry name" value="L-aspartase-like"/>
    <property type="match status" value="1"/>
</dbReference>
<dbReference type="Gene3D" id="1.10.40.30">
    <property type="entry name" value="Fumarase/aspartase (C-terminal domain)"/>
    <property type="match status" value="1"/>
</dbReference>
<evidence type="ECO:0000256" key="4">
    <source>
        <dbReference type="ARBA" id="ARBA00023239"/>
    </source>
</evidence>
<dbReference type="FunFam" id="1.20.200.10:FF:000001">
    <property type="entry name" value="Fumarate hydratase, mitochondrial"/>
    <property type="match status" value="1"/>
</dbReference>
<evidence type="ECO:0000256" key="1">
    <source>
        <dbReference type="ARBA" id="ARBA00009084"/>
    </source>
</evidence>
<dbReference type="HAMAP" id="MF_00743">
    <property type="entry name" value="FumaraseC"/>
    <property type="match status" value="1"/>
</dbReference>
<comment type="pathway">
    <text evidence="5">Carbohydrate metabolism; tricarboxylic acid cycle; (S)-malate from fumarate: step 1/1.</text>
</comment>
<keyword evidence="4 5" id="KW-0456">Lyase</keyword>
<dbReference type="EC" id="4.2.1.2" evidence="5"/>
<dbReference type="InterPro" id="IPR018951">
    <property type="entry name" value="Fumarase_C_C"/>
</dbReference>
<dbReference type="PRINTS" id="PR00149">
    <property type="entry name" value="FUMRATELYASE"/>
</dbReference>
<dbReference type="GO" id="GO:0006106">
    <property type="term" value="P:fumarate metabolic process"/>
    <property type="evidence" value="ECO:0007669"/>
    <property type="project" value="InterPro"/>
</dbReference>
<dbReference type="GO" id="GO:0006099">
    <property type="term" value="P:tricarboxylic acid cycle"/>
    <property type="evidence" value="ECO:0007669"/>
    <property type="project" value="UniProtKB-UniRule"/>
</dbReference>
<evidence type="ECO:0000259" key="6">
    <source>
        <dbReference type="Pfam" id="PF00206"/>
    </source>
</evidence>
<dbReference type="InterPro" id="IPR020557">
    <property type="entry name" value="Fumarate_lyase_CS"/>
</dbReference>
<dbReference type="PROSITE" id="PS00163">
    <property type="entry name" value="FUMARATE_LYASES"/>
    <property type="match status" value="1"/>
</dbReference>
<comment type="function">
    <text evidence="5">Involved in the TCA cycle. Catalyzes the stereospecific interconversion of fumarate to L-malate.</text>
</comment>
<dbReference type="AlphaFoldDB" id="A0A6J4VBC5"/>
<feature type="active site" description="Proton donor/acceptor" evidence="5">
    <location>
        <position position="182"/>
    </location>
</feature>
<dbReference type="InterPro" id="IPR022761">
    <property type="entry name" value="Fumarate_lyase_N"/>
</dbReference>
<accession>A0A6J4VBC5</accession>
<keyword evidence="3 5" id="KW-0816">Tricarboxylic acid cycle</keyword>
<comment type="catalytic activity">
    <reaction evidence="5">
        <text>(S)-malate = fumarate + H2O</text>
        <dbReference type="Rhea" id="RHEA:12460"/>
        <dbReference type="ChEBI" id="CHEBI:15377"/>
        <dbReference type="ChEBI" id="CHEBI:15589"/>
        <dbReference type="ChEBI" id="CHEBI:29806"/>
        <dbReference type="EC" id="4.2.1.2"/>
    </reaction>
</comment>
<feature type="binding site" evidence="5">
    <location>
        <position position="181"/>
    </location>
    <ligand>
        <name>substrate</name>
    </ligand>
</feature>
<comment type="miscellaneous">
    <text evidence="5">There are 2 substrate-binding sites: the catalytic A site, and the non-catalytic B site that may play a role in the transfer of substrate or product between the active site and the solvent. Alternatively, the B site may bind allosteric effectors.</text>
</comment>